<dbReference type="eggNOG" id="ENOG502QRYZ">
    <property type="taxonomic scope" value="Eukaryota"/>
</dbReference>
<dbReference type="Pfam" id="PF02995">
    <property type="entry name" value="DUF229"/>
    <property type="match status" value="1"/>
</dbReference>
<feature type="transmembrane region" description="Helical" evidence="1">
    <location>
        <begin position="12"/>
        <end position="29"/>
    </location>
</feature>
<dbReference type="Gene3D" id="3.40.720.10">
    <property type="entry name" value="Alkaline Phosphatase, subunit A"/>
    <property type="match status" value="1"/>
</dbReference>
<dbReference type="KEGG" id="dpp:DICPUDRAFT_50727"/>
<feature type="transmembrane region" description="Helical" evidence="1">
    <location>
        <begin position="114"/>
        <end position="133"/>
    </location>
</feature>
<name>F0ZZZ5_DICPU</name>
<evidence type="ECO:0000313" key="3">
    <source>
        <dbReference type="Proteomes" id="UP000001064"/>
    </source>
</evidence>
<dbReference type="OMA" id="TMAMYNG"/>
<dbReference type="EMBL" id="GL871325">
    <property type="protein sequence ID" value="EGC30482.1"/>
    <property type="molecule type" value="Genomic_DNA"/>
</dbReference>
<dbReference type="InParanoid" id="F0ZZZ5"/>
<dbReference type="RefSeq" id="XP_003292984.1">
    <property type="nucleotide sequence ID" value="XM_003292936.1"/>
</dbReference>
<evidence type="ECO:0000256" key="1">
    <source>
        <dbReference type="SAM" id="Phobius"/>
    </source>
</evidence>
<dbReference type="GeneID" id="10510462"/>
<gene>
    <name evidence="2" type="ORF">DICPUDRAFT_50727</name>
</gene>
<dbReference type="OrthoDB" id="16136at2759"/>
<accession>F0ZZZ5</accession>
<keyword evidence="3" id="KW-1185">Reference proteome</keyword>
<feature type="transmembrane region" description="Helical" evidence="1">
    <location>
        <begin position="176"/>
        <end position="191"/>
    </location>
</feature>
<dbReference type="PANTHER" id="PTHR10974">
    <property type="entry name" value="FI08016P-RELATED"/>
    <property type="match status" value="1"/>
</dbReference>
<dbReference type="Proteomes" id="UP000001064">
    <property type="component" value="Unassembled WGS sequence"/>
</dbReference>
<organism evidence="2 3">
    <name type="scientific">Dictyostelium purpureum</name>
    <name type="common">Slime mold</name>
    <dbReference type="NCBI Taxonomy" id="5786"/>
    <lineage>
        <taxon>Eukaryota</taxon>
        <taxon>Amoebozoa</taxon>
        <taxon>Evosea</taxon>
        <taxon>Eumycetozoa</taxon>
        <taxon>Dictyostelia</taxon>
        <taxon>Dictyosteliales</taxon>
        <taxon>Dictyosteliaceae</taxon>
        <taxon>Dictyostelium</taxon>
    </lineage>
</organism>
<dbReference type="SUPFAM" id="SSF53649">
    <property type="entry name" value="Alkaline phosphatase-like"/>
    <property type="match status" value="1"/>
</dbReference>
<evidence type="ECO:0000313" key="2">
    <source>
        <dbReference type="EMBL" id="EGC30482.1"/>
    </source>
</evidence>
<protein>
    <submittedName>
        <fullName evidence="2">Uncharacterized protein</fullName>
    </submittedName>
</protein>
<dbReference type="AlphaFoldDB" id="F0ZZZ5"/>
<keyword evidence="1" id="KW-0472">Membrane</keyword>
<sequence length="715" mass="83013">MKIKNLFDKEFFPLFSFGCIYFAQILYGWSLEGKKDVQWIHEHLGVFGVYILFSTILFVSGFSSLGKIIYNLTETINSNNNYKKYDFYNTNSNSVFGTNSILKKYNISLNSYRNLLLFLFTAGLVSSLLKVTSDTDTSLIHHGQYNLIAFSAILIVYLFGFLFWWILLKYWTLKKIAIRFTLFFIGLYILFQSRNAFILKDWPNGFGGRKLMYKDENNSKVCKIDDSFIVWPAFQPKGSTWIVAGSQECPKDTFSKLENGILTMDGCKEDFKQYTVSPTFWDDLKHFGTFTSDFAVFENQYKDKTASFEFKGPVKITHETVMATCGNKTEILFHNVRDDSVHERVKGNFNSPKVHPEKVKIATPAKDEKEREKPIDILFLMIDALSRAHFKRALPTTYETLQEIQKQGHSKIFQFFRYHSLKPFSDPNTMAMYNGLNRVGYDEIDYKNGINAGDRSEFSWEKNPMFYQSFRNDTYVNTWITGLCQDWYQRYLEVDKPEGSVDHELALPFCSPHLHPAERPFGVFDGPYSIRRRCLGEKHVHERIFDYINQYWDNYKDVGKIATATLMDAHEGTMEVIGIMDKQFQKFIDKDMRPRLNDTALFLVSDHGSHMGAYYVFSKGGKIEVAMPLLYIVLPTWFTDKYPEVEQKLLENENQLATPFQLYDTFRALSRYPEFGGIDASDPDGKREEKGLLGDIKDDITCNELGIPHDFCQCH</sequence>
<feature type="transmembrane region" description="Helical" evidence="1">
    <location>
        <begin position="49"/>
        <end position="70"/>
    </location>
</feature>
<dbReference type="InterPro" id="IPR004245">
    <property type="entry name" value="DUF229"/>
</dbReference>
<dbReference type="VEuPathDB" id="AmoebaDB:DICPUDRAFT_50727"/>
<keyword evidence="1" id="KW-0812">Transmembrane</keyword>
<dbReference type="InterPro" id="IPR017850">
    <property type="entry name" value="Alkaline_phosphatase_core_sf"/>
</dbReference>
<reference evidence="3" key="1">
    <citation type="journal article" date="2011" name="Genome Biol.">
        <title>Comparative genomics of the social amoebae Dictyostelium discoideum and Dictyostelium purpureum.</title>
        <authorList>
            <consortium name="US DOE Joint Genome Institute (JGI-PGF)"/>
            <person name="Sucgang R."/>
            <person name="Kuo A."/>
            <person name="Tian X."/>
            <person name="Salerno W."/>
            <person name="Parikh A."/>
            <person name="Feasley C.L."/>
            <person name="Dalin E."/>
            <person name="Tu H."/>
            <person name="Huang E."/>
            <person name="Barry K."/>
            <person name="Lindquist E."/>
            <person name="Shapiro H."/>
            <person name="Bruce D."/>
            <person name="Schmutz J."/>
            <person name="Salamov A."/>
            <person name="Fey P."/>
            <person name="Gaudet P."/>
            <person name="Anjard C."/>
            <person name="Babu M.M."/>
            <person name="Basu S."/>
            <person name="Bushmanova Y."/>
            <person name="van der Wel H."/>
            <person name="Katoh-Kurasawa M."/>
            <person name="Dinh C."/>
            <person name="Coutinho P.M."/>
            <person name="Saito T."/>
            <person name="Elias M."/>
            <person name="Schaap P."/>
            <person name="Kay R.R."/>
            <person name="Henrissat B."/>
            <person name="Eichinger L."/>
            <person name="Rivero F."/>
            <person name="Putnam N.H."/>
            <person name="West C.M."/>
            <person name="Loomis W.F."/>
            <person name="Chisholm R.L."/>
            <person name="Shaulsky G."/>
            <person name="Strassmann J.E."/>
            <person name="Queller D.C."/>
            <person name="Kuspa A."/>
            <person name="Grigoriev I.V."/>
        </authorList>
    </citation>
    <scope>NUCLEOTIDE SEQUENCE [LARGE SCALE GENOMIC DNA]</scope>
    <source>
        <strain evidence="3">QSDP1</strain>
    </source>
</reference>
<feature type="transmembrane region" description="Helical" evidence="1">
    <location>
        <begin position="145"/>
        <end position="167"/>
    </location>
</feature>
<dbReference type="PANTHER" id="PTHR10974:SF74">
    <property type="entry name" value="SULFATASE N-TERMINAL DOMAIN-CONTAINING PROTEIN"/>
    <property type="match status" value="1"/>
</dbReference>
<dbReference type="STRING" id="5786.F0ZZZ5"/>
<keyword evidence="1" id="KW-1133">Transmembrane helix</keyword>
<proteinExistence type="predicted"/>